<keyword evidence="3" id="KW-0822">Tryptophan biosynthesis</keyword>
<dbReference type="Pfam" id="PF02885">
    <property type="entry name" value="Glycos_trans_3N"/>
    <property type="match status" value="1"/>
</dbReference>
<comment type="caution">
    <text evidence="6">The sequence shown here is derived from an EMBL/GenBank/DDBJ whole genome shotgun (WGS) entry which is preliminary data.</text>
</comment>
<proteinExistence type="predicted"/>
<feature type="domain" description="Glycosyl transferase family 3" evidence="4">
    <location>
        <begin position="103"/>
        <end position="260"/>
    </location>
</feature>
<keyword evidence="3" id="KW-0028">Amino-acid biosynthesis</keyword>
<dbReference type="GO" id="GO:0000162">
    <property type="term" value="P:L-tryptophan biosynthetic process"/>
    <property type="evidence" value="ECO:0007669"/>
    <property type="project" value="UniProtKB-KW"/>
</dbReference>
<dbReference type="GO" id="GO:0005829">
    <property type="term" value="C:cytosol"/>
    <property type="evidence" value="ECO:0007669"/>
    <property type="project" value="TreeGrafter"/>
</dbReference>
<gene>
    <name evidence="6" type="ORF">CHR90_14055</name>
</gene>
<reference evidence="6 7" key="1">
    <citation type="submission" date="2017-07" db="EMBL/GenBank/DDBJ databases">
        <title>Elstera cyanobacteriorum sp. nov., a novel bacterium isolated from cyanobacterial aggregates in a eutrophic lake.</title>
        <authorList>
            <person name="Cai H."/>
        </authorList>
    </citation>
    <scope>NUCLEOTIDE SEQUENCE [LARGE SCALE GENOMIC DNA]</scope>
    <source>
        <strain evidence="6 7">TH019</strain>
    </source>
</reference>
<evidence type="ECO:0000256" key="1">
    <source>
        <dbReference type="ARBA" id="ARBA00022676"/>
    </source>
</evidence>
<feature type="domain" description="Glycosyl transferase family 3 N-terminal" evidence="5">
    <location>
        <begin position="12"/>
        <end position="75"/>
    </location>
</feature>
<dbReference type="InterPro" id="IPR000312">
    <property type="entry name" value="Glycosyl_Trfase_fam3"/>
</dbReference>
<evidence type="ECO:0000313" key="7">
    <source>
        <dbReference type="Proteomes" id="UP000216361"/>
    </source>
</evidence>
<evidence type="ECO:0000313" key="6">
    <source>
        <dbReference type="EMBL" id="OYQ18083.1"/>
    </source>
</evidence>
<sequence>MSVHDTHAFAPYVRTLGRGPGKSRSLTREEARDALGQILRGEALPEQVGAFLMLLRYRGEDPDEVAGLVEAARAEGPGWDIGRVDLDWPSYADGRTRGAAHFLTAARIIARSGVRVVLHGLPGGPGREAIAEGLAATAIPITETEADTRAALDHANIAFVPIPVLAPGLARLLALRGVLGLRSPMNTVARLLNPFDAAAGVDGVFHPPYLKLHLGAAERLGRARLAVLKGGGGEAERRPEKATPVFLWAEGRVTEVAFPALCSADAEEAVQASATVQATVALALLALGKAETADEADAQAQILMR</sequence>
<dbReference type="AlphaFoldDB" id="A0A255XM82"/>
<dbReference type="Gene3D" id="3.40.1030.10">
    <property type="entry name" value="Nucleoside phosphorylase/phosphoribosyltransferase catalytic domain"/>
    <property type="match status" value="1"/>
</dbReference>
<evidence type="ECO:0000256" key="3">
    <source>
        <dbReference type="ARBA" id="ARBA00022822"/>
    </source>
</evidence>
<evidence type="ECO:0000256" key="2">
    <source>
        <dbReference type="ARBA" id="ARBA00022679"/>
    </source>
</evidence>
<dbReference type="EMBL" id="NOXS01000033">
    <property type="protein sequence ID" value="OYQ18083.1"/>
    <property type="molecule type" value="Genomic_DNA"/>
</dbReference>
<dbReference type="NCBIfam" id="NF006564">
    <property type="entry name" value="PRK09071.1"/>
    <property type="match status" value="1"/>
</dbReference>
<dbReference type="InterPro" id="IPR005940">
    <property type="entry name" value="Anthranilate_Pribosyl_Tfrase"/>
</dbReference>
<protein>
    <recommendedName>
        <fullName evidence="8">Glycosyl transferase family 3 N-terminal domain-containing protein</fullName>
    </recommendedName>
</protein>
<dbReference type="Pfam" id="PF00591">
    <property type="entry name" value="Glycos_transf_3"/>
    <property type="match status" value="1"/>
</dbReference>
<evidence type="ECO:0008006" key="8">
    <source>
        <dbReference type="Google" id="ProtNLM"/>
    </source>
</evidence>
<dbReference type="RefSeq" id="WP_094409645.1">
    <property type="nucleotide sequence ID" value="NZ_BMJZ01000002.1"/>
</dbReference>
<dbReference type="InterPro" id="IPR036320">
    <property type="entry name" value="Glycosyl_Trfase_fam3_N_dom_sf"/>
</dbReference>
<dbReference type="InterPro" id="IPR035902">
    <property type="entry name" value="Nuc_phospho_transferase"/>
</dbReference>
<dbReference type="InterPro" id="IPR017459">
    <property type="entry name" value="Glycosyl_Trfase_fam3_N_dom"/>
</dbReference>
<evidence type="ECO:0000259" key="5">
    <source>
        <dbReference type="Pfam" id="PF02885"/>
    </source>
</evidence>
<dbReference type="SUPFAM" id="SSF52418">
    <property type="entry name" value="Nucleoside phosphorylase/phosphoribosyltransferase catalytic domain"/>
    <property type="match status" value="1"/>
</dbReference>
<dbReference type="PANTHER" id="PTHR43285">
    <property type="entry name" value="ANTHRANILATE PHOSPHORIBOSYLTRANSFERASE"/>
    <property type="match status" value="1"/>
</dbReference>
<keyword evidence="7" id="KW-1185">Reference proteome</keyword>
<keyword evidence="1" id="KW-0328">Glycosyltransferase</keyword>
<dbReference type="Proteomes" id="UP000216361">
    <property type="component" value="Unassembled WGS sequence"/>
</dbReference>
<dbReference type="PANTHER" id="PTHR43285:SF2">
    <property type="entry name" value="ANTHRANILATE PHOSPHORIBOSYLTRANSFERASE"/>
    <property type="match status" value="1"/>
</dbReference>
<dbReference type="GO" id="GO:0004048">
    <property type="term" value="F:anthranilate phosphoribosyltransferase activity"/>
    <property type="evidence" value="ECO:0007669"/>
    <property type="project" value="InterPro"/>
</dbReference>
<dbReference type="OrthoDB" id="8455878at2"/>
<accession>A0A255XM82</accession>
<name>A0A255XM82_9PROT</name>
<organism evidence="6 7">
    <name type="scientific">Elstera cyanobacteriorum</name>
    <dbReference type="NCBI Taxonomy" id="2022747"/>
    <lineage>
        <taxon>Bacteria</taxon>
        <taxon>Pseudomonadati</taxon>
        <taxon>Pseudomonadota</taxon>
        <taxon>Alphaproteobacteria</taxon>
        <taxon>Rhodospirillales</taxon>
        <taxon>Rhodospirillaceae</taxon>
        <taxon>Elstera</taxon>
    </lineage>
</organism>
<dbReference type="SUPFAM" id="SSF47648">
    <property type="entry name" value="Nucleoside phosphorylase/phosphoribosyltransferase N-terminal domain"/>
    <property type="match status" value="1"/>
</dbReference>
<evidence type="ECO:0000259" key="4">
    <source>
        <dbReference type="Pfam" id="PF00591"/>
    </source>
</evidence>
<keyword evidence="2" id="KW-0808">Transferase</keyword>
<keyword evidence="3" id="KW-0057">Aromatic amino acid biosynthesis</keyword>
<dbReference type="Gene3D" id="1.20.970.10">
    <property type="entry name" value="Transferase, Pyrimidine Nucleoside Phosphorylase, Chain C"/>
    <property type="match status" value="1"/>
</dbReference>